<dbReference type="AlphaFoldDB" id="A0A439CLL3"/>
<organism evidence="4 5">
    <name type="scientific">Xylaria grammica</name>
    <dbReference type="NCBI Taxonomy" id="363999"/>
    <lineage>
        <taxon>Eukaryota</taxon>
        <taxon>Fungi</taxon>
        <taxon>Dikarya</taxon>
        <taxon>Ascomycota</taxon>
        <taxon>Pezizomycotina</taxon>
        <taxon>Sordariomycetes</taxon>
        <taxon>Xylariomycetidae</taxon>
        <taxon>Xylariales</taxon>
        <taxon>Xylariaceae</taxon>
        <taxon>Xylaria</taxon>
    </lineage>
</organism>
<gene>
    <name evidence="4" type="ORF">EKO27_g12049</name>
</gene>
<evidence type="ECO:0000256" key="2">
    <source>
        <dbReference type="ARBA" id="ARBA00022694"/>
    </source>
</evidence>
<dbReference type="InterPro" id="IPR002759">
    <property type="entry name" value="Pop5/Rpp14/Rnp2-like"/>
</dbReference>
<comment type="caution">
    <text evidence="4">The sequence shown here is derived from an EMBL/GenBank/DDBJ whole genome shotgun (WGS) entry which is preliminary data.</text>
</comment>
<evidence type="ECO:0000256" key="3">
    <source>
        <dbReference type="SAM" id="MobiDB-lite"/>
    </source>
</evidence>
<protein>
    <submittedName>
        <fullName evidence="4">Uncharacterized protein</fullName>
    </submittedName>
</protein>
<dbReference type="InterPro" id="IPR038085">
    <property type="entry name" value="Rnp2-like_sf"/>
</dbReference>
<dbReference type="EMBL" id="RYZI01000975">
    <property type="protein sequence ID" value="RWA03057.1"/>
    <property type="molecule type" value="Genomic_DNA"/>
</dbReference>
<keyword evidence="5" id="KW-1185">Reference proteome</keyword>
<dbReference type="GO" id="GO:0033204">
    <property type="term" value="F:ribonuclease P RNA binding"/>
    <property type="evidence" value="ECO:0007669"/>
    <property type="project" value="TreeGrafter"/>
</dbReference>
<dbReference type="Pfam" id="PF01900">
    <property type="entry name" value="RNase_P_Rpp14"/>
    <property type="match status" value="1"/>
</dbReference>
<accession>A0A439CLL3</accession>
<dbReference type="GO" id="GO:0001682">
    <property type="term" value="P:tRNA 5'-leader removal"/>
    <property type="evidence" value="ECO:0007669"/>
    <property type="project" value="InterPro"/>
</dbReference>
<name>A0A439CLL3_9PEZI</name>
<dbReference type="Proteomes" id="UP000286045">
    <property type="component" value="Unassembled WGS sequence"/>
</dbReference>
<feature type="region of interest" description="Disordered" evidence="3">
    <location>
        <begin position="146"/>
        <end position="194"/>
    </location>
</feature>
<dbReference type="PANTHER" id="PTHR15441:SF2">
    <property type="entry name" value="RIBONUCLEASE P_MRP PROTEIN SUBUNIT POP5"/>
    <property type="match status" value="1"/>
</dbReference>
<dbReference type="PANTHER" id="PTHR15441">
    <property type="entry name" value="RIBONUCLEASE P PROTEIN SUBUNIT P14"/>
    <property type="match status" value="1"/>
</dbReference>
<evidence type="ECO:0000313" key="5">
    <source>
        <dbReference type="Proteomes" id="UP000286045"/>
    </source>
</evidence>
<keyword evidence="2" id="KW-0819">tRNA processing</keyword>
<reference evidence="4 5" key="1">
    <citation type="submission" date="2018-12" db="EMBL/GenBank/DDBJ databases">
        <title>Draft genome sequence of Xylaria grammica IHI A82.</title>
        <authorList>
            <person name="Buettner E."/>
            <person name="Kellner H."/>
        </authorList>
    </citation>
    <scope>NUCLEOTIDE SEQUENCE [LARGE SCALE GENOMIC DNA]</scope>
    <source>
        <strain evidence="4 5">IHI A82</strain>
    </source>
</reference>
<dbReference type="STRING" id="363999.A0A439CLL3"/>
<comment type="similarity">
    <text evidence="1">Belongs to the eukaryotic/archaeal RNase P protein component 2 family.</text>
</comment>
<dbReference type="SUPFAM" id="SSF160350">
    <property type="entry name" value="Rnp2-like"/>
    <property type="match status" value="1"/>
</dbReference>
<evidence type="ECO:0000256" key="1">
    <source>
        <dbReference type="ARBA" id="ARBA00010800"/>
    </source>
</evidence>
<dbReference type="GO" id="GO:0030681">
    <property type="term" value="C:multimeric ribonuclease P complex"/>
    <property type="evidence" value="ECO:0007669"/>
    <property type="project" value="TreeGrafter"/>
</dbReference>
<dbReference type="GO" id="GO:0005730">
    <property type="term" value="C:nucleolus"/>
    <property type="evidence" value="ECO:0007669"/>
    <property type="project" value="TreeGrafter"/>
</dbReference>
<evidence type="ECO:0000313" key="4">
    <source>
        <dbReference type="EMBL" id="RWA03057.1"/>
    </source>
</evidence>
<feature type="compositionally biased region" description="Polar residues" evidence="3">
    <location>
        <begin position="151"/>
        <end position="164"/>
    </location>
</feature>
<dbReference type="Gene3D" id="3.30.70.3250">
    <property type="entry name" value="Ribonuclease P, Pop5 subunit"/>
    <property type="match status" value="1"/>
</dbReference>
<proteinExistence type="inferred from homology"/>
<sequence length="194" mass="21163">MVRIKERYLLVNILYPGELGTRANLPDVVVLNQPTSDELTHSTLLRAIRAEVASLFGDYGMGALEGGGLAGKPSPLKYLSQATSTFILRIARASYRFVWAALSFMNSVPVKNGKPCVFRVVHISGTIRKAEEEAIRRARKLMFEAKGGQANKASGPSSNIFSTSTRRRREAPTQDPSEGDEYNSDVDMGGTSVP</sequence>
<dbReference type="GO" id="GO:0000172">
    <property type="term" value="C:ribonuclease MRP complex"/>
    <property type="evidence" value="ECO:0007669"/>
    <property type="project" value="TreeGrafter"/>
</dbReference>